<reference evidence="1" key="1">
    <citation type="submission" date="2018-02" db="EMBL/GenBank/DDBJ databases">
        <authorList>
            <person name="Silar P."/>
        </authorList>
    </citation>
    <scope>NUCLEOTIDE SEQUENCE [LARGE SCALE GENOMIC DNA]</scope>
    <source>
        <strain evidence="1">T</strain>
    </source>
</reference>
<keyword evidence="2" id="KW-1185">Reference proteome</keyword>
<name>A0ABY6SF54_PODCO</name>
<dbReference type="EMBL" id="LR026968">
    <property type="protein sequence ID" value="VBB81912.1"/>
    <property type="molecule type" value="Genomic_DNA"/>
</dbReference>
<evidence type="ECO:0000313" key="2">
    <source>
        <dbReference type="Proteomes" id="UP000280685"/>
    </source>
</evidence>
<proteinExistence type="predicted"/>
<accession>A0ABY6SF54</accession>
<organism evidence="1 2">
    <name type="scientific">Podospora comata</name>
    <dbReference type="NCBI Taxonomy" id="48703"/>
    <lineage>
        <taxon>Eukaryota</taxon>
        <taxon>Fungi</taxon>
        <taxon>Dikarya</taxon>
        <taxon>Ascomycota</taxon>
        <taxon>Pezizomycotina</taxon>
        <taxon>Sordariomycetes</taxon>
        <taxon>Sordariomycetidae</taxon>
        <taxon>Sordariales</taxon>
        <taxon>Podosporaceae</taxon>
        <taxon>Podospora</taxon>
    </lineage>
</organism>
<gene>
    <name evidence="1" type="ORF">PODCO_509440</name>
</gene>
<sequence>MTTNRSPISSPRWRFILWVLTP</sequence>
<protein>
    <submittedName>
        <fullName evidence="1">Uncharacterized protein</fullName>
    </submittedName>
</protein>
<evidence type="ECO:0000313" key="1">
    <source>
        <dbReference type="EMBL" id="VBB81912.1"/>
    </source>
</evidence>
<dbReference type="Proteomes" id="UP000280685">
    <property type="component" value="Chromosome 5"/>
</dbReference>